<dbReference type="Pfam" id="PF03982">
    <property type="entry name" value="DAGAT"/>
    <property type="match status" value="1"/>
</dbReference>
<dbReference type="SUPFAM" id="SSF53474">
    <property type="entry name" value="alpha/beta-Hydrolases"/>
    <property type="match status" value="1"/>
</dbReference>
<dbReference type="GO" id="GO:0019432">
    <property type="term" value="P:triglyceride biosynthetic process"/>
    <property type="evidence" value="ECO:0007669"/>
    <property type="project" value="UniProtKB-ARBA"/>
</dbReference>
<protein>
    <submittedName>
        <fullName evidence="5">Esterase/lipase/thioesterase-like protein</fullName>
    </submittedName>
</protein>
<dbReference type="InterPro" id="IPR022742">
    <property type="entry name" value="Hydrolase_4"/>
</dbReference>
<dbReference type="InterPro" id="IPR029058">
    <property type="entry name" value="AB_hydrolase_fold"/>
</dbReference>
<keyword evidence="3" id="KW-0012">Acyltransferase</keyword>
<feature type="domain" description="Serine aminopeptidase S33" evidence="4">
    <location>
        <begin position="199"/>
        <end position="388"/>
    </location>
</feature>
<dbReference type="PANTHER" id="PTHR22753">
    <property type="entry name" value="TRANSMEMBRANE PROTEIN 68"/>
    <property type="match status" value="1"/>
</dbReference>
<dbReference type="Gene3D" id="3.40.50.1820">
    <property type="entry name" value="alpha/beta hydrolase"/>
    <property type="match status" value="1"/>
</dbReference>
<proteinExistence type="inferred from homology"/>
<comment type="similarity">
    <text evidence="1">Belongs to the diacylglycerol acyltransferase family.</text>
</comment>
<name>A0AAV8FVY9_9POAL</name>
<dbReference type="InterPro" id="IPR007130">
    <property type="entry name" value="DAGAT"/>
</dbReference>
<sequence length="721" mass="81312">MRSYLVGRGLSFTKTLFTFFCLLQATRHYSPHTTAAFASLSPIPPLRSTTHNFNSRCTHRTFALNYASKTEEPETSRPDKRAIPVEKKVEKPGEIELEVLYDDGFGSLSVNDYFRAAKDVVRDDGGPPRWFSPVECSKPVNNAPLLLFLPGSDGVGLGLILHHKSLGKVFEIRCLHIPVKDRTSFEGLIHIVEKCIKSEHSVRPNRPIFLLGDSFGGCLALAVAARNPKVDLVLVLVNPATSFDKSPLQPLFPLLENLPSNLHVTVPYMLSFVMGDPIKMAMAGIKEDRPSPQTIEKLSNALTSMLPLLSELAEIIPRETLLWKLKLLKSAAAYTNSRLHAVKAPVLVLTSGKDNLLPSADEGDRLFSTLKNCKVRHFKDNGHTLLLEDGVNLLTVIKGTGMYRRSRRRDVIMDHLPPTKSEYNKTFIQGERWFSLATSPVYFSTLPSGEIVRGLEGVPKKGPVLLVSYHMLWGLDLSMLYKQFLDEIKVTLFGMAHPVIFSPGAESSRRQFTHYDSLYLFGGIPVSPVNMYRLLQRGSFVLLFPGGAREALHRKGEEYKLFWPKQPEFVRMAARFGATIVPYGVVGEDDLTQMVLDYDDQKKIPFVRDWVEDMNKDFQNIRSNLDGEVADQEICLPFFLPKVPGRFYYLFGKPIETKGKEVLLQDRENAMAMYSQIKLEVEGLISYLKKKREEDPYRSIAQRALFRATWGPSAQIPTFEL</sequence>
<evidence type="ECO:0000256" key="2">
    <source>
        <dbReference type="ARBA" id="ARBA00022679"/>
    </source>
</evidence>
<dbReference type="Proteomes" id="UP001140206">
    <property type="component" value="Chromosome 2"/>
</dbReference>
<evidence type="ECO:0000259" key="4">
    <source>
        <dbReference type="Pfam" id="PF12146"/>
    </source>
</evidence>
<evidence type="ECO:0000313" key="5">
    <source>
        <dbReference type="EMBL" id="KAJ4797084.1"/>
    </source>
</evidence>
<reference evidence="5" key="1">
    <citation type="submission" date="2022-08" db="EMBL/GenBank/DDBJ databases">
        <authorList>
            <person name="Marques A."/>
        </authorList>
    </citation>
    <scope>NUCLEOTIDE SEQUENCE</scope>
    <source>
        <strain evidence="5">RhyPub2mFocal</strain>
        <tissue evidence="5">Leaves</tissue>
    </source>
</reference>
<organism evidence="5 6">
    <name type="scientific">Rhynchospora pubera</name>
    <dbReference type="NCBI Taxonomy" id="906938"/>
    <lineage>
        <taxon>Eukaryota</taxon>
        <taxon>Viridiplantae</taxon>
        <taxon>Streptophyta</taxon>
        <taxon>Embryophyta</taxon>
        <taxon>Tracheophyta</taxon>
        <taxon>Spermatophyta</taxon>
        <taxon>Magnoliopsida</taxon>
        <taxon>Liliopsida</taxon>
        <taxon>Poales</taxon>
        <taxon>Cyperaceae</taxon>
        <taxon>Cyperoideae</taxon>
        <taxon>Rhynchosporeae</taxon>
        <taxon>Rhynchospora</taxon>
    </lineage>
</organism>
<gene>
    <name evidence="5" type="ORF">LUZ62_048330</name>
</gene>
<dbReference type="GO" id="GO:0004144">
    <property type="term" value="F:diacylglycerol O-acyltransferase activity"/>
    <property type="evidence" value="ECO:0007669"/>
    <property type="project" value="UniProtKB-ARBA"/>
</dbReference>
<dbReference type="PANTHER" id="PTHR22753:SF14">
    <property type="entry name" value="MONOACYLGLYCEROL_DIACYLGLYCEROL O-ACYLTRANSFERASE"/>
    <property type="match status" value="1"/>
</dbReference>
<evidence type="ECO:0000313" key="6">
    <source>
        <dbReference type="Proteomes" id="UP001140206"/>
    </source>
</evidence>
<evidence type="ECO:0000256" key="3">
    <source>
        <dbReference type="ARBA" id="ARBA00023315"/>
    </source>
</evidence>
<dbReference type="Pfam" id="PF12146">
    <property type="entry name" value="Hydrolase_4"/>
    <property type="match status" value="1"/>
</dbReference>
<dbReference type="CDD" id="cd07987">
    <property type="entry name" value="LPLAT_MGAT-like"/>
    <property type="match status" value="1"/>
</dbReference>
<dbReference type="AlphaFoldDB" id="A0AAV8FVY9"/>
<evidence type="ECO:0000256" key="1">
    <source>
        <dbReference type="ARBA" id="ARBA00005420"/>
    </source>
</evidence>
<dbReference type="GO" id="GO:0016020">
    <property type="term" value="C:membrane"/>
    <property type="evidence" value="ECO:0007669"/>
    <property type="project" value="TreeGrafter"/>
</dbReference>
<keyword evidence="6" id="KW-1185">Reference proteome</keyword>
<dbReference type="EMBL" id="JAMFTS010000002">
    <property type="protein sequence ID" value="KAJ4797084.1"/>
    <property type="molecule type" value="Genomic_DNA"/>
</dbReference>
<accession>A0AAV8FVY9</accession>
<keyword evidence="2" id="KW-0808">Transferase</keyword>
<comment type="caution">
    <text evidence="5">The sequence shown here is derived from an EMBL/GenBank/DDBJ whole genome shotgun (WGS) entry which is preliminary data.</text>
</comment>